<organism evidence="7 8">
    <name type="scientific">Lepidopterella palustris CBS 459.81</name>
    <dbReference type="NCBI Taxonomy" id="1314670"/>
    <lineage>
        <taxon>Eukaryota</taxon>
        <taxon>Fungi</taxon>
        <taxon>Dikarya</taxon>
        <taxon>Ascomycota</taxon>
        <taxon>Pezizomycotina</taxon>
        <taxon>Dothideomycetes</taxon>
        <taxon>Pleosporomycetidae</taxon>
        <taxon>Mytilinidiales</taxon>
        <taxon>Argynnaceae</taxon>
        <taxon>Lepidopterella</taxon>
    </lineage>
</organism>
<dbReference type="SUPFAM" id="SSF52540">
    <property type="entry name" value="P-loop containing nucleoside triphosphate hydrolases"/>
    <property type="match status" value="1"/>
</dbReference>
<dbReference type="InterPro" id="IPR036770">
    <property type="entry name" value="Ankyrin_rpt-contain_sf"/>
</dbReference>
<evidence type="ECO:0000256" key="2">
    <source>
        <dbReference type="PROSITE-ProRule" id="PRU00023"/>
    </source>
</evidence>
<keyword evidence="1" id="KW-0677">Repeat</keyword>
<dbReference type="Gene3D" id="3.40.50.300">
    <property type="entry name" value="P-loop containing nucleotide triphosphate hydrolases"/>
    <property type="match status" value="1"/>
</dbReference>
<feature type="region of interest" description="Disordered" evidence="3">
    <location>
        <begin position="813"/>
        <end position="847"/>
    </location>
</feature>
<feature type="repeat" description="ANK" evidence="2">
    <location>
        <begin position="763"/>
        <end position="795"/>
    </location>
</feature>
<dbReference type="Pfam" id="PF12796">
    <property type="entry name" value="Ank_2"/>
    <property type="match status" value="1"/>
</dbReference>
<name>A0A8E2J8P5_9PEZI</name>
<dbReference type="Pfam" id="PF24883">
    <property type="entry name" value="NPHP3_N"/>
    <property type="match status" value="1"/>
</dbReference>
<evidence type="ECO:0000313" key="7">
    <source>
        <dbReference type="EMBL" id="OCK73445.1"/>
    </source>
</evidence>
<evidence type="ECO:0008006" key="9">
    <source>
        <dbReference type="Google" id="ProtNLM"/>
    </source>
</evidence>
<dbReference type="OrthoDB" id="4772757at2759"/>
<feature type="repeat" description="ANK" evidence="2">
    <location>
        <begin position="697"/>
        <end position="729"/>
    </location>
</feature>
<reference evidence="7 8" key="1">
    <citation type="journal article" date="2016" name="Nat. Commun.">
        <title>Ectomycorrhizal ecology is imprinted in the genome of the dominant symbiotic fungus Cenococcum geophilum.</title>
        <authorList>
            <consortium name="DOE Joint Genome Institute"/>
            <person name="Peter M."/>
            <person name="Kohler A."/>
            <person name="Ohm R.A."/>
            <person name="Kuo A."/>
            <person name="Krutzmann J."/>
            <person name="Morin E."/>
            <person name="Arend M."/>
            <person name="Barry K.W."/>
            <person name="Binder M."/>
            <person name="Choi C."/>
            <person name="Clum A."/>
            <person name="Copeland A."/>
            <person name="Grisel N."/>
            <person name="Haridas S."/>
            <person name="Kipfer T."/>
            <person name="LaButti K."/>
            <person name="Lindquist E."/>
            <person name="Lipzen A."/>
            <person name="Maire R."/>
            <person name="Meier B."/>
            <person name="Mihaltcheva S."/>
            <person name="Molinier V."/>
            <person name="Murat C."/>
            <person name="Poggeler S."/>
            <person name="Quandt C.A."/>
            <person name="Sperisen C."/>
            <person name="Tritt A."/>
            <person name="Tisserant E."/>
            <person name="Crous P.W."/>
            <person name="Henrissat B."/>
            <person name="Nehls U."/>
            <person name="Egli S."/>
            <person name="Spatafora J.W."/>
            <person name="Grigoriev I.V."/>
            <person name="Martin F.M."/>
        </authorList>
    </citation>
    <scope>NUCLEOTIDE SEQUENCE [LARGE SCALE GENOMIC DNA]</scope>
    <source>
        <strain evidence="7 8">CBS 459.81</strain>
    </source>
</reference>
<dbReference type="InterPro" id="IPR027417">
    <property type="entry name" value="P-loop_NTPase"/>
</dbReference>
<dbReference type="InterPro" id="IPR002110">
    <property type="entry name" value="Ankyrin_rpt"/>
</dbReference>
<gene>
    <name evidence="7" type="ORF">K432DRAFT_420720</name>
</gene>
<evidence type="ECO:0000256" key="1">
    <source>
        <dbReference type="ARBA" id="ARBA00022737"/>
    </source>
</evidence>
<dbReference type="Pfam" id="PF24809">
    <property type="entry name" value="DUF7708"/>
    <property type="match status" value="1"/>
</dbReference>
<dbReference type="SMART" id="SM00248">
    <property type="entry name" value="ANK"/>
    <property type="match status" value="3"/>
</dbReference>
<dbReference type="PROSITE" id="PS50088">
    <property type="entry name" value="ANK_REPEAT"/>
    <property type="match status" value="3"/>
</dbReference>
<dbReference type="PANTHER" id="PTHR10039:SF16">
    <property type="entry name" value="GPI INOSITOL-DEACYLASE"/>
    <property type="match status" value="1"/>
</dbReference>
<dbReference type="InterPro" id="IPR056884">
    <property type="entry name" value="NPHP3-like_N"/>
</dbReference>
<feature type="domain" description="DUF7708" evidence="5">
    <location>
        <begin position="8"/>
        <end position="128"/>
    </location>
</feature>
<dbReference type="EMBL" id="KV745774">
    <property type="protein sequence ID" value="OCK73445.1"/>
    <property type="molecule type" value="Genomic_DNA"/>
</dbReference>
<evidence type="ECO:0000259" key="5">
    <source>
        <dbReference type="Pfam" id="PF24809"/>
    </source>
</evidence>
<feature type="repeat" description="ANK" evidence="2">
    <location>
        <begin position="730"/>
        <end position="762"/>
    </location>
</feature>
<dbReference type="PROSITE" id="PS50297">
    <property type="entry name" value="ANK_REP_REGION"/>
    <property type="match status" value="3"/>
</dbReference>
<dbReference type="PANTHER" id="PTHR10039">
    <property type="entry name" value="AMELOGENIN"/>
    <property type="match status" value="1"/>
</dbReference>
<evidence type="ECO:0000259" key="6">
    <source>
        <dbReference type="Pfam" id="PF24883"/>
    </source>
</evidence>
<feature type="domain" description="Nephrocystin 3-like N-terminal" evidence="6">
    <location>
        <begin position="187"/>
        <end position="350"/>
    </location>
</feature>
<dbReference type="InterPro" id="IPR054471">
    <property type="entry name" value="GPIID_WHD"/>
</dbReference>
<dbReference type="PRINTS" id="PR01415">
    <property type="entry name" value="ANKYRIN"/>
</dbReference>
<evidence type="ECO:0000259" key="4">
    <source>
        <dbReference type="Pfam" id="PF22939"/>
    </source>
</evidence>
<keyword evidence="2" id="KW-0040">ANK repeat</keyword>
<sequence>MGGIAIGIQAHPEISSLVVGAVRIVIDLAIDFVTFFSKLADMLCQFEDYLGPLAEYAKASQDFALVQETVANVYGDLLDFCQKARRVFVDANGNLRKLTSLRLFLRQQWEPFETGFAPIKADMQHHMDVLLHSAQALQLNINREAKQERRQLKLQENKKERESFLDWISTIDFEKIHDDIYIKKHEGTGDWLIRTQEFRTWFSSPKSSLLWCHGKPGVGKSVLASNVLEHLTSDCALDENIAICFAYYNYRTPELWDISSILAAMIKQLCRKRDIIPNWLLDFKHDSLSPSTASKQESFIKLAEDLGFNEVYVVIDALDECPERERHYIIGFITETINTLPCAKFFVTSRRETDIVRAFEERSTPTIQIKAENVAADIEGFVHSEVKKLRHGYHGKKLHLTSDVLEARIIQTLTEKAEGMFLWVNLQLESLCRISEAQKDRLVEAALDTLPQGLDETYTRIVEQIDDQSEYMKRLALNCLMWIFYAKRPLRTQELQHALALATDETCQKQTDIDVDKVEVILKACGNLLEEEHDTIRPVHYSVQEFFMNPPGKMHRRRIQESIADSDSVHIILTSVCLRYIQLGTLSQPCKDPFEILYLVTGAPFAWYAAQCFDYHALQCKILPRDILELLEGLLYQDGALLAAIIQMRNLQDGFDYDWIIRDFDPVSFLVSASTIIYGTHLFEIDHIRTGWIDLTPPKYALHQASSTGLVNAVKRLLEQGCDINERDKNGASPIYYASVRSHLATAQLLLSEGAHINAQGGRYGNALQAASVGGHNKIVELLLSKGADVNAQGGEPHQDFQAAAKQGCQRQQAKRVLRKRTPGSIGRRPRRDFQAAAKQGRQRQRARRILRQRAPGGIV</sequence>
<evidence type="ECO:0000313" key="8">
    <source>
        <dbReference type="Proteomes" id="UP000250266"/>
    </source>
</evidence>
<feature type="compositionally biased region" description="Basic residues" evidence="3">
    <location>
        <begin position="813"/>
        <end position="822"/>
    </location>
</feature>
<proteinExistence type="predicted"/>
<accession>A0A8E2J8P5</accession>
<dbReference type="Proteomes" id="UP000250266">
    <property type="component" value="Unassembled WGS sequence"/>
</dbReference>
<dbReference type="Pfam" id="PF22939">
    <property type="entry name" value="WHD_GPIID"/>
    <property type="match status" value="1"/>
</dbReference>
<dbReference type="Gene3D" id="1.25.40.20">
    <property type="entry name" value="Ankyrin repeat-containing domain"/>
    <property type="match status" value="1"/>
</dbReference>
<dbReference type="AlphaFoldDB" id="A0A8E2J8P5"/>
<keyword evidence="8" id="KW-1185">Reference proteome</keyword>
<protein>
    <recommendedName>
        <fullName evidence="9">NACHT domain-containing protein</fullName>
    </recommendedName>
</protein>
<dbReference type="InterPro" id="IPR056125">
    <property type="entry name" value="DUF7708"/>
</dbReference>
<dbReference type="SUPFAM" id="SSF48403">
    <property type="entry name" value="Ankyrin repeat"/>
    <property type="match status" value="1"/>
</dbReference>
<feature type="domain" description="GPI inositol-deacylase winged helix" evidence="4">
    <location>
        <begin position="471"/>
        <end position="549"/>
    </location>
</feature>
<evidence type="ECO:0000256" key="3">
    <source>
        <dbReference type="SAM" id="MobiDB-lite"/>
    </source>
</evidence>